<reference evidence="3 4" key="1">
    <citation type="submission" date="2019-12" db="EMBL/GenBank/DDBJ databases">
        <title>A genome sequence resource for the geographically widespread anthracnose pathogen Colletotrichum asianum.</title>
        <authorList>
            <person name="Meng Y."/>
        </authorList>
    </citation>
    <scope>NUCLEOTIDE SEQUENCE [LARGE SCALE GENOMIC DNA]</scope>
    <source>
        <strain evidence="3 4">ICMP 18580</strain>
    </source>
</reference>
<protein>
    <submittedName>
        <fullName evidence="3">Nb-arc domain-containing protein</fullName>
    </submittedName>
</protein>
<dbReference type="InterPro" id="IPR029058">
    <property type="entry name" value="AB_hydrolase_fold"/>
</dbReference>
<dbReference type="GO" id="GO:0016887">
    <property type="term" value="F:ATP hydrolysis activity"/>
    <property type="evidence" value="ECO:0007669"/>
    <property type="project" value="InterPro"/>
</dbReference>
<evidence type="ECO:0000256" key="1">
    <source>
        <dbReference type="SAM" id="MobiDB-lite"/>
    </source>
</evidence>
<dbReference type="Gene3D" id="3.40.50.300">
    <property type="entry name" value="P-loop containing nucleotide triphosphate hydrolases"/>
    <property type="match status" value="1"/>
</dbReference>
<evidence type="ECO:0000259" key="2">
    <source>
        <dbReference type="Pfam" id="PF13401"/>
    </source>
</evidence>
<organism evidence="3 4">
    <name type="scientific">Colletotrichum asianum</name>
    <dbReference type="NCBI Taxonomy" id="702518"/>
    <lineage>
        <taxon>Eukaryota</taxon>
        <taxon>Fungi</taxon>
        <taxon>Dikarya</taxon>
        <taxon>Ascomycota</taxon>
        <taxon>Pezizomycotina</taxon>
        <taxon>Sordariomycetes</taxon>
        <taxon>Hypocreomycetidae</taxon>
        <taxon>Glomerellales</taxon>
        <taxon>Glomerellaceae</taxon>
        <taxon>Colletotrichum</taxon>
        <taxon>Colletotrichum gloeosporioides species complex</taxon>
    </lineage>
</organism>
<feature type="compositionally biased region" description="Basic and acidic residues" evidence="1">
    <location>
        <begin position="1"/>
        <end position="18"/>
    </location>
</feature>
<name>A0A8H3WM56_9PEZI</name>
<dbReference type="AlphaFoldDB" id="A0A8H3WM56"/>
<dbReference type="Gene3D" id="3.40.50.1820">
    <property type="entry name" value="alpha/beta hydrolase"/>
    <property type="match status" value="1"/>
</dbReference>
<dbReference type="InterPro" id="IPR011990">
    <property type="entry name" value="TPR-like_helical_dom_sf"/>
</dbReference>
<dbReference type="InterPro" id="IPR027417">
    <property type="entry name" value="P-loop_NTPase"/>
</dbReference>
<evidence type="ECO:0000313" key="3">
    <source>
        <dbReference type="EMBL" id="KAF0327062.1"/>
    </source>
</evidence>
<evidence type="ECO:0000313" key="4">
    <source>
        <dbReference type="Proteomes" id="UP000434172"/>
    </source>
</evidence>
<dbReference type="PANTHER" id="PTHR48182:SF3">
    <property type="entry name" value="DUF676 DOMAIN-CONTAINING PROTEIN"/>
    <property type="match status" value="1"/>
</dbReference>
<dbReference type="SUPFAM" id="SSF53474">
    <property type="entry name" value="alpha/beta-Hydrolases"/>
    <property type="match status" value="1"/>
</dbReference>
<sequence>MEKPSSDQPRETKPKESSGIESLIRIPEIKRQDLRLKLLYENQDVDEIEVDIVAVHGIMADPNTTWTHKKTNTNWLSDPSMLPESLKGHKARIMSFGYDSRWFGKDSTRQSLYNLAEDFLYQLNQTREACTQRPIILIAHCFGGLIVQSAYNKSCMQPGDFPGVSQSMRGMVFLGTPHSGVNEGSSMSRQGEIYAAIVASKMEIQDNVLQSIMRDNDVLESTRAEFTRKVSTSKPPPKIFCFFELRPTNLGAIVGAQLPKEFLVGESSATLSGHERQGLAVDHFYINKFEDKFDNHYRNVAYQLLRMLKEAKMHSQDAISASGSAPSPPLDGRLAVLPGLIGKRQNFAPCQKILERLEERLSKRGMAALCGDSGSGKTHVAVEYADRYLHQIGSNCQVLWVNAASPDEFEVSFKRIGAKLRVSPLGLSHDAYLSAVKEHLKHEEQWLMILDGLNDDESLHFTDSNPGQEPKPLLSLLPKPSENHRLLITTTKRTLALRQMNSKDKNVLSVGDLTREDASRLLLGRVASSSTNGKRIGEIINIMGDSAGALELVRLCGIVTQTAFSSQLLDLLGKHCKGNQDGESPKPAWNLLWNSLKARNSELAYWFHIIGLLDLQMIPSIFFSNNERKTLLEELTRVGLVEHSDGRSFYRVPAFFRQCLESTITEKHRMDAEAALLQSANTKFVEEDRSVLLPVALAALKLKATRPDAKREQEILHEKVESYRQKRQTSLSPGIRYLPDDPRRLSAGNGWDQLRLRTLEGSLNQHTGLPNSNQRSISGDSSGWPSWQRLQQRLMDPEWEKKRETLRKESSVAAQILSHGRPPKGSRDATSIYRRVIDGYCAEPEEYLKLASLQYNCAIAQGSEGMVDDAATTFRQALQTILSGDDPRSRNIESTKLYYRIYTDLASMYVSDGRFAEAEETFMHFLPSQAKDLGQDSQQTLKTRHEFARLLQERGQSELGGQELERILRANERVLGKNHRDTLTVRCSFATHLAKSGKRDEAVKMLLSVWREQEKALGSSHRETAATRQLLDELQQSQPGVA</sequence>
<keyword evidence="4" id="KW-1185">Reference proteome</keyword>
<accession>A0A8H3WM56</accession>
<dbReference type="EMBL" id="WOWK01000026">
    <property type="protein sequence ID" value="KAF0327062.1"/>
    <property type="molecule type" value="Genomic_DNA"/>
</dbReference>
<dbReference type="Pfam" id="PF13401">
    <property type="entry name" value="AAA_22"/>
    <property type="match status" value="1"/>
</dbReference>
<feature type="domain" description="ORC1/DEAH AAA+ ATPase" evidence="2">
    <location>
        <begin position="362"/>
        <end position="451"/>
    </location>
</feature>
<feature type="region of interest" description="Disordered" evidence="1">
    <location>
        <begin position="1"/>
        <end position="21"/>
    </location>
</feature>
<dbReference type="Gene3D" id="1.25.40.10">
    <property type="entry name" value="Tetratricopeptide repeat domain"/>
    <property type="match status" value="1"/>
</dbReference>
<comment type="caution">
    <text evidence="3">The sequence shown here is derived from an EMBL/GenBank/DDBJ whole genome shotgun (WGS) entry which is preliminary data.</text>
</comment>
<dbReference type="InterPro" id="IPR052374">
    <property type="entry name" value="SERAC1"/>
</dbReference>
<dbReference type="SUPFAM" id="SSF52540">
    <property type="entry name" value="P-loop containing nucleoside triphosphate hydrolases"/>
    <property type="match status" value="1"/>
</dbReference>
<dbReference type="Proteomes" id="UP000434172">
    <property type="component" value="Unassembled WGS sequence"/>
</dbReference>
<dbReference type="SUPFAM" id="SSF48452">
    <property type="entry name" value="TPR-like"/>
    <property type="match status" value="1"/>
</dbReference>
<dbReference type="InterPro" id="IPR049945">
    <property type="entry name" value="AAA_22"/>
</dbReference>
<dbReference type="PANTHER" id="PTHR48182">
    <property type="entry name" value="PROTEIN SERAC1"/>
    <property type="match status" value="1"/>
</dbReference>
<gene>
    <name evidence="3" type="ORF">GQ607_005826</name>
</gene>
<dbReference type="OrthoDB" id="5086500at2759"/>
<proteinExistence type="predicted"/>